<dbReference type="EMBL" id="CADEBD010000422">
    <property type="protein sequence ID" value="CAB3254800.1"/>
    <property type="molecule type" value="Genomic_DNA"/>
</dbReference>
<accession>A0A8S1B0G2</accession>
<evidence type="ECO:0000313" key="2">
    <source>
        <dbReference type="Proteomes" id="UP000494256"/>
    </source>
</evidence>
<reference evidence="1 2" key="1">
    <citation type="submission" date="2020-04" db="EMBL/GenBank/DDBJ databases">
        <authorList>
            <person name="Wallbank WR R."/>
            <person name="Pardo Diaz C."/>
            <person name="Kozak K."/>
            <person name="Martin S."/>
            <person name="Jiggins C."/>
            <person name="Moest M."/>
            <person name="Warren A I."/>
            <person name="Byers J.R.P. K."/>
            <person name="Montejo-Kovacevich G."/>
            <person name="Yen C E."/>
        </authorList>
    </citation>
    <scope>NUCLEOTIDE SEQUENCE [LARGE SCALE GENOMIC DNA]</scope>
</reference>
<dbReference type="Proteomes" id="UP000494256">
    <property type="component" value="Unassembled WGS sequence"/>
</dbReference>
<sequence>MTSVERGENVTVLACMNAAGQYIPPFVLFKGVRKRDDFLLGMPPGTEVAMTEIFVHPPSEDWIQCNACEEWCHEKCANRGGGGKDHVYVHYVPIIKIDLIINFLLIPKL</sequence>
<gene>
    <name evidence="1" type="ORF">APLA_LOCUS14951</name>
</gene>
<evidence type="ECO:0000313" key="1">
    <source>
        <dbReference type="EMBL" id="CAB3254800.1"/>
    </source>
</evidence>
<comment type="caution">
    <text evidence="1">The sequence shown here is derived from an EMBL/GenBank/DDBJ whole genome shotgun (WGS) entry which is preliminary data.</text>
</comment>
<organism evidence="1 2">
    <name type="scientific">Arctia plantaginis</name>
    <name type="common">Wood tiger moth</name>
    <name type="synonym">Phalaena plantaginis</name>
    <dbReference type="NCBI Taxonomy" id="874455"/>
    <lineage>
        <taxon>Eukaryota</taxon>
        <taxon>Metazoa</taxon>
        <taxon>Ecdysozoa</taxon>
        <taxon>Arthropoda</taxon>
        <taxon>Hexapoda</taxon>
        <taxon>Insecta</taxon>
        <taxon>Pterygota</taxon>
        <taxon>Neoptera</taxon>
        <taxon>Endopterygota</taxon>
        <taxon>Lepidoptera</taxon>
        <taxon>Glossata</taxon>
        <taxon>Ditrysia</taxon>
        <taxon>Noctuoidea</taxon>
        <taxon>Erebidae</taxon>
        <taxon>Arctiinae</taxon>
        <taxon>Arctia</taxon>
    </lineage>
</organism>
<dbReference type="InterPro" id="IPR011011">
    <property type="entry name" value="Znf_FYVE_PHD"/>
</dbReference>
<dbReference type="OrthoDB" id="19623at2759"/>
<dbReference type="AlphaFoldDB" id="A0A8S1B0G2"/>
<dbReference type="SUPFAM" id="SSF57903">
    <property type="entry name" value="FYVE/PHD zinc finger"/>
    <property type="match status" value="1"/>
</dbReference>
<name>A0A8S1B0G2_ARCPL</name>
<protein>
    <submittedName>
        <fullName evidence="1">Uncharacterized protein</fullName>
    </submittedName>
</protein>
<proteinExistence type="predicted"/>